<evidence type="ECO:0000313" key="1">
    <source>
        <dbReference type="EMBL" id="EER46603.1"/>
    </source>
</evidence>
<reference evidence="1 2" key="1">
    <citation type="journal article" date="2010" name="Vet. Microbiol.">
        <title>Production of haemolysins by strains of the Actinobacillus minor/porcitonsillarum complex.</title>
        <authorList>
            <person name="Arya G."/>
            <person name="Niven D.F."/>
        </authorList>
    </citation>
    <scope>NUCLEOTIDE SEQUENCE [LARGE SCALE GENOMIC DNA]</scope>
    <source>
        <strain evidence="1 2">NM305</strain>
    </source>
</reference>
<organism evidence="1 2">
    <name type="scientific">Actinobacillus minor NM305</name>
    <dbReference type="NCBI Taxonomy" id="637911"/>
    <lineage>
        <taxon>Bacteria</taxon>
        <taxon>Pseudomonadati</taxon>
        <taxon>Pseudomonadota</taxon>
        <taxon>Gammaproteobacteria</taxon>
        <taxon>Pasteurellales</taxon>
        <taxon>Pasteurellaceae</taxon>
        <taxon>Actinobacillus</taxon>
    </lineage>
</organism>
<protein>
    <submittedName>
        <fullName evidence="1">Uncharacterized protein</fullName>
    </submittedName>
</protein>
<dbReference type="Proteomes" id="UP000005532">
    <property type="component" value="Unassembled WGS sequence"/>
</dbReference>
<comment type="caution">
    <text evidence="1">The sequence shown here is derived from an EMBL/GenBank/DDBJ whole genome shotgun (WGS) entry which is preliminary data.</text>
</comment>
<name>C5S3E3_9PAST</name>
<sequence length="46" mass="5624">MKDKNPFSSGRFLQNFAEIRPLEHYFIWQKSLKYTPFHFKKGDFQA</sequence>
<evidence type="ECO:0000313" key="2">
    <source>
        <dbReference type="Proteomes" id="UP000005532"/>
    </source>
</evidence>
<accession>C5S3E3</accession>
<gene>
    <name evidence="1" type="ORF">AM305_11985</name>
</gene>
<dbReference type="AlphaFoldDB" id="C5S3E3"/>
<proteinExistence type="predicted"/>
<dbReference type="EMBL" id="ACQL01000106">
    <property type="protein sequence ID" value="EER46603.1"/>
    <property type="molecule type" value="Genomic_DNA"/>
</dbReference>